<evidence type="ECO:0000313" key="3">
    <source>
        <dbReference type="Proteomes" id="UP000237105"/>
    </source>
</evidence>
<comment type="caution">
    <text evidence="2">The sequence shown here is derived from an EMBL/GenBank/DDBJ whole genome shotgun (WGS) entry which is preliminary data.</text>
</comment>
<protein>
    <recommendedName>
        <fullName evidence="4">Zinc finger, CCHC-type</fullName>
    </recommendedName>
</protein>
<feature type="compositionally biased region" description="Basic residues" evidence="1">
    <location>
        <begin position="48"/>
        <end position="60"/>
    </location>
</feature>
<keyword evidence="3" id="KW-1185">Reference proteome</keyword>
<dbReference type="Proteomes" id="UP000237105">
    <property type="component" value="Unassembled WGS sequence"/>
</dbReference>
<feature type="compositionally biased region" description="Polar residues" evidence="1">
    <location>
        <begin position="88"/>
        <end position="104"/>
    </location>
</feature>
<accession>A0A2P5CE29</accession>
<evidence type="ECO:0008006" key="4">
    <source>
        <dbReference type="Google" id="ProtNLM"/>
    </source>
</evidence>
<proteinExistence type="predicted"/>
<name>A0A2P5CE29_PARAD</name>
<evidence type="ECO:0000313" key="2">
    <source>
        <dbReference type="EMBL" id="PON59265.1"/>
    </source>
</evidence>
<sequence>MLYERDTISIEDVKASLNSKELKKKVSESWDDNQSSALAARGREKGKGKNRNRGKSKNRKGNCNYCHQPEHLKFEYPKIKRNKETGEKSSTTDNHASFAENGSN</sequence>
<dbReference type="OrthoDB" id="8042871at2759"/>
<reference evidence="3" key="1">
    <citation type="submission" date="2016-06" db="EMBL/GenBank/DDBJ databases">
        <title>Parallel loss of symbiosis genes in relatives of nitrogen-fixing non-legume Parasponia.</title>
        <authorList>
            <person name="Van Velzen R."/>
            <person name="Holmer R."/>
            <person name="Bu F."/>
            <person name="Rutten L."/>
            <person name="Van Zeijl A."/>
            <person name="Liu W."/>
            <person name="Santuari L."/>
            <person name="Cao Q."/>
            <person name="Sharma T."/>
            <person name="Shen D."/>
            <person name="Roswanjaya Y."/>
            <person name="Wardhani T."/>
            <person name="Kalhor M.S."/>
            <person name="Jansen J."/>
            <person name="Van den Hoogen J."/>
            <person name="Gungor B."/>
            <person name="Hartog M."/>
            <person name="Hontelez J."/>
            <person name="Verver J."/>
            <person name="Yang W.-C."/>
            <person name="Schijlen E."/>
            <person name="Repin R."/>
            <person name="Schilthuizen M."/>
            <person name="Schranz E."/>
            <person name="Heidstra R."/>
            <person name="Miyata K."/>
            <person name="Fedorova E."/>
            <person name="Kohlen W."/>
            <person name="Bisseling T."/>
            <person name="Smit S."/>
            <person name="Geurts R."/>
        </authorList>
    </citation>
    <scope>NUCLEOTIDE SEQUENCE [LARGE SCALE GENOMIC DNA]</scope>
    <source>
        <strain evidence="3">cv. WU1-14</strain>
    </source>
</reference>
<feature type="non-terminal residue" evidence="2">
    <location>
        <position position="104"/>
    </location>
</feature>
<organism evidence="2 3">
    <name type="scientific">Parasponia andersonii</name>
    <name type="common">Sponia andersonii</name>
    <dbReference type="NCBI Taxonomy" id="3476"/>
    <lineage>
        <taxon>Eukaryota</taxon>
        <taxon>Viridiplantae</taxon>
        <taxon>Streptophyta</taxon>
        <taxon>Embryophyta</taxon>
        <taxon>Tracheophyta</taxon>
        <taxon>Spermatophyta</taxon>
        <taxon>Magnoliopsida</taxon>
        <taxon>eudicotyledons</taxon>
        <taxon>Gunneridae</taxon>
        <taxon>Pentapetalae</taxon>
        <taxon>rosids</taxon>
        <taxon>fabids</taxon>
        <taxon>Rosales</taxon>
        <taxon>Cannabaceae</taxon>
        <taxon>Parasponia</taxon>
    </lineage>
</organism>
<evidence type="ECO:0000256" key="1">
    <source>
        <dbReference type="SAM" id="MobiDB-lite"/>
    </source>
</evidence>
<dbReference type="AlphaFoldDB" id="A0A2P5CE29"/>
<dbReference type="EMBL" id="JXTB01000141">
    <property type="protein sequence ID" value="PON59265.1"/>
    <property type="molecule type" value="Genomic_DNA"/>
</dbReference>
<gene>
    <name evidence="2" type="ORF">PanWU01x14_160140</name>
</gene>
<feature type="compositionally biased region" description="Basic and acidic residues" evidence="1">
    <location>
        <begin position="68"/>
        <end position="87"/>
    </location>
</feature>
<feature type="region of interest" description="Disordered" evidence="1">
    <location>
        <begin position="21"/>
        <end position="104"/>
    </location>
</feature>